<evidence type="ECO:0000313" key="2">
    <source>
        <dbReference type="EMBL" id="TNN46553.1"/>
    </source>
</evidence>
<dbReference type="Proteomes" id="UP000314294">
    <property type="component" value="Unassembled WGS sequence"/>
</dbReference>
<dbReference type="EMBL" id="SRLO01000783">
    <property type="protein sequence ID" value="TNN46553.1"/>
    <property type="molecule type" value="Genomic_DNA"/>
</dbReference>
<protein>
    <submittedName>
        <fullName evidence="2">Uncharacterized protein</fullName>
    </submittedName>
</protein>
<reference evidence="2 3" key="1">
    <citation type="submission" date="2019-03" db="EMBL/GenBank/DDBJ databases">
        <title>First draft genome of Liparis tanakae, snailfish: a comprehensive survey of snailfish specific genes.</title>
        <authorList>
            <person name="Kim W."/>
            <person name="Song I."/>
            <person name="Jeong J.-H."/>
            <person name="Kim D."/>
            <person name="Kim S."/>
            <person name="Ryu S."/>
            <person name="Song J.Y."/>
            <person name="Lee S.K."/>
        </authorList>
    </citation>
    <scope>NUCLEOTIDE SEQUENCE [LARGE SCALE GENOMIC DNA]</scope>
    <source>
        <tissue evidence="2">Muscle</tissue>
    </source>
</reference>
<evidence type="ECO:0000313" key="3">
    <source>
        <dbReference type="Proteomes" id="UP000314294"/>
    </source>
</evidence>
<organism evidence="2 3">
    <name type="scientific">Liparis tanakae</name>
    <name type="common">Tanaka's snailfish</name>
    <dbReference type="NCBI Taxonomy" id="230148"/>
    <lineage>
        <taxon>Eukaryota</taxon>
        <taxon>Metazoa</taxon>
        <taxon>Chordata</taxon>
        <taxon>Craniata</taxon>
        <taxon>Vertebrata</taxon>
        <taxon>Euteleostomi</taxon>
        <taxon>Actinopterygii</taxon>
        <taxon>Neopterygii</taxon>
        <taxon>Teleostei</taxon>
        <taxon>Neoteleostei</taxon>
        <taxon>Acanthomorphata</taxon>
        <taxon>Eupercaria</taxon>
        <taxon>Perciformes</taxon>
        <taxon>Cottioidei</taxon>
        <taxon>Cottales</taxon>
        <taxon>Liparidae</taxon>
        <taxon>Liparis</taxon>
    </lineage>
</organism>
<gene>
    <name evidence="2" type="ORF">EYF80_043227</name>
</gene>
<sequence>MSPGALKGEDALMSVSMESCEGEGALGGEGESSRDSELPRTFMHSITVVPVALPVGGEAQLWFSLPLGGLDLQTGGSVGSPPARLSNAGFGRAGAGQEEVGLEVREVVPGDVQALGPPAPVEAGPVVAPPLGLPQVLHEGDAPHGGRRLALGLLQRDGARAEAQAAVGAVVRRRDGDGVAGAGAVLRAASRVQEGVVLSQPHEVMVLLSVTLPSPDPPSVKQKVPGSVGVERERSRNLKAFAAALDRADLSRPLPSSPNPPPPPPLPPSAAAPSVSLRFPIIAAFPPLPEALLTDVKELECELADCPELTSITPSGVPPPPPPPPCPMTLCCLGGTAGPLLAL</sequence>
<feature type="compositionally biased region" description="Pro residues" evidence="1">
    <location>
        <begin position="255"/>
        <end position="270"/>
    </location>
</feature>
<feature type="region of interest" description="Disordered" evidence="1">
    <location>
        <begin position="249"/>
        <end position="271"/>
    </location>
</feature>
<comment type="caution">
    <text evidence="2">The sequence shown here is derived from an EMBL/GenBank/DDBJ whole genome shotgun (WGS) entry which is preliminary data.</text>
</comment>
<evidence type="ECO:0000256" key="1">
    <source>
        <dbReference type="SAM" id="MobiDB-lite"/>
    </source>
</evidence>
<accession>A0A4Z2G0X5</accession>
<keyword evidence="3" id="KW-1185">Reference proteome</keyword>
<dbReference type="AlphaFoldDB" id="A0A4Z2G0X5"/>
<name>A0A4Z2G0X5_9TELE</name>
<proteinExistence type="predicted"/>